<protein>
    <recommendedName>
        <fullName evidence="3">DUF4124 domain-containing protein</fullName>
    </recommendedName>
</protein>
<name>A0A4Z1R2H1_9GAMM</name>
<comment type="caution">
    <text evidence="1">The sequence shown here is derived from an EMBL/GenBank/DDBJ whole genome shotgun (WGS) entry which is preliminary data.</text>
</comment>
<proteinExistence type="predicted"/>
<evidence type="ECO:0000313" key="2">
    <source>
        <dbReference type="Proteomes" id="UP000298681"/>
    </source>
</evidence>
<dbReference type="AlphaFoldDB" id="A0A4Z1R2H1"/>
<organism evidence="1 2">
    <name type="scientific">Luteimonas yindakuii</name>
    <dbReference type="NCBI Taxonomy" id="2565782"/>
    <lineage>
        <taxon>Bacteria</taxon>
        <taxon>Pseudomonadati</taxon>
        <taxon>Pseudomonadota</taxon>
        <taxon>Gammaproteobacteria</taxon>
        <taxon>Lysobacterales</taxon>
        <taxon>Lysobacteraceae</taxon>
        <taxon>Luteimonas</taxon>
    </lineage>
</organism>
<gene>
    <name evidence="1" type="ORF">E4582_13145</name>
</gene>
<dbReference type="Proteomes" id="UP000298681">
    <property type="component" value="Unassembled WGS sequence"/>
</dbReference>
<accession>A0A4Z1R2H1</accession>
<sequence length="216" mass="23528">MDTKTIITAAVWATALLACAPATAQKAGGDTRRVYCWEESGRKICGDALPASAVDAPRTEFNARTGLAREQLGRALSSAERAVAAEAARQAALAAEADTARQRRDLAMVESYAAESDLERAYGERITLVDESVKTSQMGVANLRASLLSLLRQAADLELQQQPVRKPLADNILAQHADLLRQQAILQQQLAERSTLDRDLQDALARYRELKQLQAD</sequence>
<dbReference type="EMBL" id="SPUH01000002">
    <property type="protein sequence ID" value="TKS53126.1"/>
    <property type="molecule type" value="Genomic_DNA"/>
</dbReference>
<dbReference type="PROSITE" id="PS51257">
    <property type="entry name" value="PROKAR_LIPOPROTEIN"/>
    <property type="match status" value="1"/>
</dbReference>
<evidence type="ECO:0008006" key="3">
    <source>
        <dbReference type="Google" id="ProtNLM"/>
    </source>
</evidence>
<keyword evidence="2" id="KW-1185">Reference proteome</keyword>
<evidence type="ECO:0000313" key="1">
    <source>
        <dbReference type="EMBL" id="TKS53126.1"/>
    </source>
</evidence>
<dbReference type="RefSeq" id="WP_134675246.1">
    <property type="nucleotide sequence ID" value="NZ_CP039383.2"/>
</dbReference>
<dbReference type="OrthoDB" id="5966355at2"/>
<reference evidence="1 2" key="1">
    <citation type="submission" date="2019-01" db="EMBL/GenBank/DDBJ databases">
        <authorList>
            <person name="Zhang S."/>
        </authorList>
    </citation>
    <scope>NUCLEOTIDE SEQUENCE [LARGE SCALE GENOMIC DNA]</scope>
    <source>
        <strain evidence="1 2">1626</strain>
    </source>
</reference>